<evidence type="ECO:0000256" key="2">
    <source>
        <dbReference type="ARBA" id="ARBA00022692"/>
    </source>
</evidence>
<comment type="caution">
    <text evidence="8">The sequence shown here is derived from an EMBL/GenBank/DDBJ whole genome shotgun (WGS) entry which is preliminary data.</text>
</comment>
<evidence type="ECO:0000313" key="9">
    <source>
        <dbReference type="Proteomes" id="UP001500037"/>
    </source>
</evidence>
<name>A0ABN1T7W8_9ACTN</name>
<evidence type="ECO:0000256" key="4">
    <source>
        <dbReference type="ARBA" id="ARBA00023136"/>
    </source>
</evidence>
<keyword evidence="4 6" id="KW-0472">Membrane</keyword>
<organism evidence="8 9">
    <name type="scientific">Kitasatospora nipponensis</name>
    <dbReference type="NCBI Taxonomy" id="258049"/>
    <lineage>
        <taxon>Bacteria</taxon>
        <taxon>Bacillati</taxon>
        <taxon>Actinomycetota</taxon>
        <taxon>Actinomycetes</taxon>
        <taxon>Kitasatosporales</taxon>
        <taxon>Streptomycetaceae</taxon>
        <taxon>Kitasatospora</taxon>
    </lineage>
</organism>
<sequence length="383" mass="39702">MSDLVTGEAVVLGLRTAKLPSRALAVLLDLVVEFGAFFIGSLLMLTFRSDLDSAAGAAFTIGMMVLFLVAVPVMVETFTRGRSLGKLALGLRVVRVDGGPVRFRHSLVRGLVGIFEIILLGGVPAAISSLVSAEGRRLGDVFAGTLVVRERVPAGRAGGPVIAPPPQVMSALGADLIRLDLSAVPDGLWLAIRQLLSRTDQLDEQVALRMAAQLAADLAERTRWPVPPGLYPALYLGAVLTERQRREWLRASAATPSPYPTAPTPWSPTPPSYPAPPAYPAAPAGHPTAPAAWPPASATVPAATPAPVPAPRPTPTQPPAPTGQPALIQPPPVLPPQLVGVPNLEKSTPVAAPPPPAAPPSPVVQRRVQPPAAEPGGGFALPG</sequence>
<dbReference type="EMBL" id="BAAALF010000318">
    <property type="protein sequence ID" value="GAA1069241.1"/>
    <property type="molecule type" value="Genomic_DNA"/>
</dbReference>
<reference evidence="8 9" key="1">
    <citation type="journal article" date="2019" name="Int. J. Syst. Evol. Microbiol.">
        <title>The Global Catalogue of Microorganisms (GCM) 10K type strain sequencing project: providing services to taxonomists for standard genome sequencing and annotation.</title>
        <authorList>
            <consortium name="The Broad Institute Genomics Platform"/>
            <consortium name="The Broad Institute Genome Sequencing Center for Infectious Disease"/>
            <person name="Wu L."/>
            <person name="Ma J."/>
        </authorList>
    </citation>
    <scope>NUCLEOTIDE SEQUENCE [LARGE SCALE GENOMIC DNA]</scope>
    <source>
        <strain evidence="8 9">JCM 13004</strain>
    </source>
</reference>
<dbReference type="Proteomes" id="UP001500037">
    <property type="component" value="Unassembled WGS sequence"/>
</dbReference>
<feature type="compositionally biased region" description="Pro residues" evidence="5">
    <location>
        <begin position="304"/>
        <end position="335"/>
    </location>
</feature>
<dbReference type="Pfam" id="PF06271">
    <property type="entry name" value="RDD"/>
    <property type="match status" value="1"/>
</dbReference>
<evidence type="ECO:0000313" key="8">
    <source>
        <dbReference type="EMBL" id="GAA1069241.1"/>
    </source>
</evidence>
<keyword evidence="2 6" id="KW-0812">Transmembrane</keyword>
<evidence type="ECO:0000256" key="1">
    <source>
        <dbReference type="ARBA" id="ARBA00004141"/>
    </source>
</evidence>
<evidence type="ECO:0000256" key="3">
    <source>
        <dbReference type="ARBA" id="ARBA00022989"/>
    </source>
</evidence>
<comment type="subcellular location">
    <subcellularLocation>
        <location evidence="1">Membrane</location>
        <topology evidence="1">Multi-pass membrane protein</topology>
    </subcellularLocation>
</comment>
<dbReference type="PANTHER" id="PTHR38480:SF1">
    <property type="entry name" value="SLR0254 PROTEIN"/>
    <property type="match status" value="1"/>
</dbReference>
<feature type="compositionally biased region" description="Pro residues" evidence="5">
    <location>
        <begin position="351"/>
        <end position="362"/>
    </location>
</feature>
<dbReference type="RefSeq" id="WP_344446892.1">
    <property type="nucleotide sequence ID" value="NZ_BAAALF010000318.1"/>
</dbReference>
<accession>A0ABN1T7W8</accession>
<feature type="region of interest" description="Disordered" evidence="5">
    <location>
        <begin position="277"/>
        <end position="383"/>
    </location>
</feature>
<feature type="domain" description="RDD" evidence="7">
    <location>
        <begin position="17"/>
        <end position="144"/>
    </location>
</feature>
<gene>
    <name evidence="8" type="ORF">GCM10009665_76370</name>
</gene>
<feature type="transmembrane region" description="Helical" evidence="6">
    <location>
        <begin position="24"/>
        <end position="47"/>
    </location>
</feature>
<dbReference type="InterPro" id="IPR010432">
    <property type="entry name" value="RDD"/>
</dbReference>
<evidence type="ECO:0000256" key="5">
    <source>
        <dbReference type="SAM" id="MobiDB-lite"/>
    </source>
</evidence>
<keyword evidence="3 6" id="KW-1133">Transmembrane helix</keyword>
<feature type="transmembrane region" description="Helical" evidence="6">
    <location>
        <begin position="107"/>
        <end position="127"/>
    </location>
</feature>
<dbReference type="PANTHER" id="PTHR38480">
    <property type="entry name" value="SLR0254 PROTEIN"/>
    <property type="match status" value="1"/>
</dbReference>
<evidence type="ECO:0000259" key="7">
    <source>
        <dbReference type="Pfam" id="PF06271"/>
    </source>
</evidence>
<proteinExistence type="predicted"/>
<evidence type="ECO:0000256" key="6">
    <source>
        <dbReference type="SAM" id="Phobius"/>
    </source>
</evidence>
<keyword evidence="9" id="KW-1185">Reference proteome</keyword>
<feature type="compositionally biased region" description="Low complexity" evidence="5">
    <location>
        <begin position="281"/>
        <end position="303"/>
    </location>
</feature>
<feature type="transmembrane region" description="Helical" evidence="6">
    <location>
        <begin position="53"/>
        <end position="75"/>
    </location>
</feature>
<protein>
    <recommendedName>
        <fullName evidence="7">RDD domain-containing protein</fullName>
    </recommendedName>
</protein>